<evidence type="ECO:0000313" key="3">
    <source>
        <dbReference type="EMBL" id="KAF4404902.1"/>
    </source>
</evidence>
<dbReference type="Pfam" id="PF14111">
    <property type="entry name" value="DUF4283"/>
    <property type="match status" value="1"/>
</dbReference>
<protein>
    <recommendedName>
        <fullName evidence="1">DUF4283 domain-containing protein</fullName>
    </recommendedName>
</protein>
<evidence type="ECO:0000313" key="4">
    <source>
        <dbReference type="Proteomes" id="UP000525078"/>
    </source>
</evidence>
<gene>
    <name evidence="2" type="ORF">F8388_006154</name>
    <name evidence="3" type="ORF">G4B88_006288</name>
</gene>
<comment type="caution">
    <text evidence="2">The sequence shown here is derived from an EMBL/GenBank/DDBJ whole genome shotgun (WGS) entry which is preliminary data.</text>
</comment>
<evidence type="ECO:0000313" key="5">
    <source>
        <dbReference type="Proteomes" id="UP000583929"/>
    </source>
</evidence>
<evidence type="ECO:0000259" key="1">
    <source>
        <dbReference type="Pfam" id="PF14111"/>
    </source>
</evidence>
<proteinExistence type="predicted"/>
<dbReference type="AlphaFoldDB" id="A0A7J6G6T9"/>
<sequence length="239" mass="27059">MDPLKVCDLFEDSVQTSHDDITFALNPEEIISRHKFGKAAIQGSLKLSWNAIKGWKRKEIGDGIIQFTFARREDALNVLARRPWLICGALIVIMHWPAWLFPSEVRFDKTPMWVHIESIPPSTGTFLILKNWLPRHPLCMNSLPELKTQLNQMKVHKAIQNGEAAEIRECQRQYPGKKRIVTDEEEAGGDSQSELVITQLSLVYLPGIGEIAPFGNNSKLVSIQELQEAAEQYTAAQTK</sequence>
<dbReference type="EMBL" id="JAATIQ010000001">
    <property type="protein sequence ID" value="KAF4404902.1"/>
    <property type="molecule type" value="Genomic_DNA"/>
</dbReference>
<organism evidence="2 4">
    <name type="scientific">Cannabis sativa</name>
    <name type="common">Hemp</name>
    <name type="synonym">Marijuana</name>
    <dbReference type="NCBI Taxonomy" id="3483"/>
    <lineage>
        <taxon>Eukaryota</taxon>
        <taxon>Viridiplantae</taxon>
        <taxon>Streptophyta</taxon>
        <taxon>Embryophyta</taxon>
        <taxon>Tracheophyta</taxon>
        <taxon>Spermatophyta</taxon>
        <taxon>Magnoliopsida</taxon>
        <taxon>eudicotyledons</taxon>
        <taxon>Gunneridae</taxon>
        <taxon>Pentapetalae</taxon>
        <taxon>rosids</taxon>
        <taxon>fabids</taxon>
        <taxon>Rosales</taxon>
        <taxon>Cannabaceae</taxon>
        <taxon>Cannabis</taxon>
    </lineage>
</organism>
<reference evidence="4 5" key="1">
    <citation type="journal article" date="2020" name="bioRxiv">
        <title>Sequence and annotation of 42 cannabis genomes reveals extensive copy number variation in cannabinoid synthesis and pathogen resistance genes.</title>
        <authorList>
            <person name="Mckernan K.J."/>
            <person name="Helbert Y."/>
            <person name="Kane L.T."/>
            <person name="Ebling H."/>
            <person name="Zhang L."/>
            <person name="Liu B."/>
            <person name="Eaton Z."/>
            <person name="Mclaughlin S."/>
            <person name="Kingan S."/>
            <person name="Baybayan P."/>
            <person name="Concepcion G."/>
            <person name="Jordan M."/>
            <person name="Riva A."/>
            <person name="Barbazuk W."/>
            <person name="Harkins T."/>
        </authorList>
    </citation>
    <scope>NUCLEOTIDE SEQUENCE [LARGE SCALE GENOMIC DNA]</scope>
    <source>
        <strain evidence="4 5">cv. Jamaican Lion 4</strain>
        <strain evidence="3">Father</strain>
        <strain evidence="2">Mother</strain>
        <tissue evidence="2">Leaf</tissue>
    </source>
</reference>
<accession>A0A7J6G6T9</accession>
<dbReference type="EMBL" id="JAATIP010000071">
    <property type="protein sequence ID" value="KAF4378703.1"/>
    <property type="molecule type" value="Genomic_DNA"/>
</dbReference>
<dbReference type="Proteomes" id="UP000583929">
    <property type="component" value="Unassembled WGS sequence"/>
</dbReference>
<name>A0A7J6G6T9_CANSA</name>
<keyword evidence="5" id="KW-1185">Reference proteome</keyword>
<feature type="domain" description="DUF4283" evidence="1">
    <location>
        <begin position="39"/>
        <end position="99"/>
    </location>
</feature>
<dbReference type="InterPro" id="IPR025558">
    <property type="entry name" value="DUF4283"/>
</dbReference>
<dbReference type="Proteomes" id="UP000525078">
    <property type="component" value="Unassembled WGS sequence"/>
</dbReference>
<evidence type="ECO:0000313" key="2">
    <source>
        <dbReference type="EMBL" id="KAF4378703.1"/>
    </source>
</evidence>